<comment type="caution">
    <text evidence="1">The sequence shown here is derived from an EMBL/GenBank/DDBJ whole genome shotgun (WGS) entry which is preliminary data.</text>
</comment>
<organism evidence="1 2">
    <name type="scientific">Actinomadura physcomitrii</name>
    <dbReference type="NCBI Taxonomy" id="2650748"/>
    <lineage>
        <taxon>Bacteria</taxon>
        <taxon>Bacillati</taxon>
        <taxon>Actinomycetota</taxon>
        <taxon>Actinomycetes</taxon>
        <taxon>Streptosporangiales</taxon>
        <taxon>Thermomonosporaceae</taxon>
        <taxon>Actinomadura</taxon>
    </lineage>
</organism>
<dbReference type="Proteomes" id="UP000462055">
    <property type="component" value="Unassembled WGS sequence"/>
</dbReference>
<keyword evidence="2" id="KW-1185">Reference proteome</keyword>
<accession>A0A6I4MGS2</accession>
<evidence type="ECO:0000313" key="1">
    <source>
        <dbReference type="EMBL" id="MWA04982.1"/>
    </source>
</evidence>
<sequence>MRFDRDAHLRGCRRELSILLCTVLFRAAGLEWYEQGDAWHLIAQHRPSPADMPRGRLEAMAESLRLLMSTDFASDGPPLSEIGPLPFTAEWAGAFHRAAHTAVFNE</sequence>
<dbReference type="RefSeq" id="WP_151597484.1">
    <property type="nucleotide sequence ID" value="NZ_WBMS02000032.1"/>
</dbReference>
<dbReference type="EMBL" id="WBMS02000032">
    <property type="protein sequence ID" value="MWA04982.1"/>
    <property type="molecule type" value="Genomic_DNA"/>
</dbReference>
<evidence type="ECO:0000313" key="2">
    <source>
        <dbReference type="Proteomes" id="UP000462055"/>
    </source>
</evidence>
<name>A0A6I4MGS2_9ACTN</name>
<gene>
    <name evidence="1" type="ORF">F8568_032375</name>
</gene>
<reference evidence="1" key="1">
    <citation type="submission" date="2019-12" db="EMBL/GenBank/DDBJ databases">
        <title>Actinomadura physcomitrii sp. nov., a novel actinomycete isolated from moss [Physcomitrium sphaericum (Ludw) Fuernr].</title>
        <authorList>
            <person name="Zhuang X."/>
        </authorList>
    </citation>
    <scope>NUCLEOTIDE SEQUENCE [LARGE SCALE GENOMIC DNA]</scope>
    <source>
        <strain evidence="1">LD22</strain>
    </source>
</reference>
<protein>
    <submittedName>
        <fullName evidence="1">Uncharacterized protein</fullName>
    </submittedName>
</protein>
<dbReference type="AlphaFoldDB" id="A0A6I4MGS2"/>
<proteinExistence type="predicted"/>